<organism evidence="2 3">
    <name type="scientific">Iphiclides podalirius</name>
    <name type="common">scarce swallowtail</name>
    <dbReference type="NCBI Taxonomy" id="110791"/>
    <lineage>
        <taxon>Eukaryota</taxon>
        <taxon>Metazoa</taxon>
        <taxon>Ecdysozoa</taxon>
        <taxon>Arthropoda</taxon>
        <taxon>Hexapoda</taxon>
        <taxon>Insecta</taxon>
        <taxon>Pterygota</taxon>
        <taxon>Neoptera</taxon>
        <taxon>Endopterygota</taxon>
        <taxon>Lepidoptera</taxon>
        <taxon>Glossata</taxon>
        <taxon>Ditrysia</taxon>
        <taxon>Papilionoidea</taxon>
        <taxon>Papilionidae</taxon>
        <taxon>Papilioninae</taxon>
        <taxon>Iphiclides</taxon>
    </lineage>
</organism>
<dbReference type="EMBL" id="OW152835">
    <property type="protein sequence ID" value="CAH2056505.1"/>
    <property type="molecule type" value="Genomic_DNA"/>
</dbReference>
<evidence type="ECO:0000313" key="3">
    <source>
        <dbReference type="Proteomes" id="UP000837857"/>
    </source>
</evidence>
<dbReference type="Pfam" id="PF16060">
    <property type="entry name" value="DUF4802"/>
    <property type="match status" value="1"/>
</dbReference>
<dbReference type="Proteomes" id="UP000837857">
    <property type="component" value="Chromosome 23"/>
</dbReference>
<accession>A0ABN8IFQ7</accession>
<name>A0ABN8IFQ7_9NEOP</name>
<dbReference type="InterPro" id="IPR032061">
    <property type="entry name" value="DUF4802"/>
</dbReference>
<keyword evidence="3" id="KW-1185">Reference proteome</keyword>
<feature type="non-terminal residue" evidence="2">
    <location>
        <position position="284"/>
    </location>
</feature>
<evidence type="ECO:0000259" key="1">
    <source>
        <dbReference type="Pfam" id="PF16060"/>
    </source>
</evidence>
<sequence length="284" mass="32488">MTSGGSGAVFFLGTRAHYQVLDQPESRFDSENGNKSTETIYQNSNSIQELWPRQQTSLAAEDEADRRNWNYEHDDVTVVYEKEKQELGVGVKRRMRRRQSEAALCEEELRPAVLNSVGENEPPKTKPSRRISLMGFLTSLGRRKRRLDSEQVQYLRHLESALTNCTYRESCRCYECQSRYFECDDGSEDYSSDESDYTPRYIRQPEPIMEEHDHDDSDDEVFVNSVPGDNTSTDLLIDGKEKMSVSSDTLDEQDDEAALDLEVAAGTPVLLNYLLTHPITCTIQ</sequence>
<evidence type="ECO:0000313" key="2">
    <source>
        <dbReference type="EMBL" id="CAH2056505.1"/>
    </source>
</evidence>
<reference evidence="2" key="1">
    <citation type="submission" date="2022-03" db="EMBL/GenBank/DDBJ databases">
        <authorList>
            <person name="Martin H S."/>
        </authorList>
    </citation>
    <scope>NUCLEOTIDE SEQUENCE</scope>
</reference>
<proteinExistence type="predicted"/>
<protein>
    <recommendedName>
        <fullName evidence="1">DUF4802 domain-containing protein</fullName>
    </recommendedName>
</protein>
<gene>
    <name evidence="2" type="ORF">IPOD504_LOCUS9711</name>
</gene>
<feature type="domain" description="DUF4802" evidence="1">
    <location>
        <begin position="164"/>
        <end position="195"/>
    </location>
</feature>